<comment type="caution">
    <text evidence="6">The sequence shown here is derived from an EMBL/GenBank/DDBJ whole genome shotgun (WGS) entry which is preliminary data.</text>
</comment>
<dbReference type="Proteomes" id="UP001187192">
    <property type="component" value="Unassembled WGS sequence"/>
</dbReference>
<accession>A0AA87ZQM6</accession>
<gene>
    <name evidence="6" type="ORF">TIFTF001_007205</name>
</gene>
<evidence type="ECO:0000256" key="3">
    <source>
        <dbReference type="ARBA" id="ARBA00023277"/>
    </source>
</evidence>
<evidence type="ECO:0000256" key="1">
    <source>
        <dbReference type="ARBA" id="ARBA00007495"/>
    </source>
</evidence>
<feature type="domain" description="GH10" evidence="5">
    <location>
        <begin position="18"/>
        <end position="54"/>
    </location>
</feature>
<sequence>MAFPLEVTTCSGTIPKSKPSWVYSLSHDELQNAVEKQINSVVSRYRGKLIAWDVDTGAYLNLEGSLYGLGDKEVLEPVR</sequence>
<organism evidence="6 7">
    <name type="scientific">Ficus carica</name>
    <name type="common">Common fig</name>
    <dbReference type="NCBI Taxonomy" id="3494"/>
    <lineage>
        <taxon>Eukaryota</taxon>
        <taxon>Viridiplantae</taxon>
        <taxon>Streptophyta</taxon>
        <taxon>Embryophyta</taxon>
        <taxon>Tracheophyta</taxon>
        <taxon>Spermatophyta</taxon>
        <taxon>Magnoliopsida</taxon>
        <taxon>eudicotyledons</taxon>
        <taxon>Gunneridae</taxon>
        <taxon>Pentapetalae</taxon>
        <taxon>rosids</taxon>
        <taxon>fabids</taxon>
        <taxon>Rosales</taxon>
        <taxon>Moraceae</taxon>
        <taxon>Ficeae</taxon>
        <taxon>Ficus</taxon>
    </lineage>
</organism>
<dbReference type="GO" id="GO:0031176">
    <property type="term" value="F:endo-1,4-beta-xylanase activity"/>
    <property type="evidence" value="ECO:0007669"/>
    <property type="project" value="UniProtKB-ARBA"/>
</dbReference>
<dbReference type="Pfam" id="PF00331">
    <property type="entry name" value="Glyco_hydro_10"/>
    <property type="match status" value="1"/>
</dbReference>
<name>A0AA87ZQM6_FICCA</name>
<evidence type="ECO:0000256" key="2">
    <source>
        <dbReference type="ARBA" id="ARBA00022801"/>
    </source>
</evidence>
<dbReference type="InterPro" id="IPR001000">
    <property type="entry name" value="GH10_dom"/>
</dbReference>
<dbReference type="Gene3D" id="3.20.20.80">
    <property type="entry name" value="Glycosidases"/>
    <property type="match status" value="1"/>
</dbReference>
<evidence type="ECO:0000256" key="4">
    <source>
        <dbReference type="ARBA" id="ARBA00023326"/>
    </source>
</evidence>
<keyword evidence="4" id="KW-0624">Polysaccharide degradation</keyword>
<dbReference type="InterPro" id="IPR017853">
    <property type="entry name" value="GH"/>
</dbReference>
<keyword evidence="3" id="KW-0119">Carbohydrate metabolism</keyword>
<dbReference type="AlphaFoldDB" id="A0AA87ZQM6"/>
<reference evidence="6" key="1">
    <citation type="submission" date="2023-07" db="EMBL/GenBank/DDBJ databases">
        <title>draft genome sequence of fig (Ficus carica).</title>
        <authorList>
            <person name="Takahashi T."/>
            <person name="Nishimura K."/>
        </authorList>
    </citation>
    <scope>NUCLEOTIDE SEQUENCE</scope>
</reference>
<comment type="similarity">
    <text evidence="1">Belongs to the glycosyl hydrolase 10 (cellulase F) family.</text>
</comment>
<evidence type="ECO:0000313" key="7">
    <source>
        <dbReference type="Proteomes" id="UP001187192"/>
    </source>
</evidence>
<evidence type="ECO:0000313" key="6">
    <source>
        <dbReference type="EMBL" id="GMN37909.1"/>
    </source>
</evidence>
<dbReference type="EMBL" id="BTGU01000007">
    <property type="protein sequence ID" value="GMN37909.1"/>
    <property type="molecule type" value="Genomic_DNA"/>
</dbReference>
<evidence type="ECO:0000259" key="5">
    <source>
        <dbReference type="Pfam" id="PF00331"/>
    </source>
</evidence>
<keyword evidence="2" id="KW-0378">Hydrolase</keyword>
<keyword evidence="7" id="KW-1185">Reference proteome</keyword>
<protein>
    <recommendedName>
        <fullName evidence="5">GH10 domain-containing protein</fullName>
    </recommendedName>
</protein>
<dbReference type="GO" id="GO:0000272">
    <property type="term" value="P:polysaccharide catabolic process"/>
    <property type="evidence" value="ECO:0007669"/>
    <property type="project" value="UniProtKB-KW"/>
</dbReference>
<dbReference type="SUPFAM" id="SSF51445">
    <property type="entry name" value="(Trans)glycosidases"/>
    <property type="match status" value="1"/>
</dbReference>
<proteinExistence type="inferred from homology"/>